<accession>M0DNZ4</accession>
<dbReference type="PATRIC" id="fig|1227484.4.peg.2833"/>
<reference evidence="3 4" key="1">
    <citation type="journal article" date="2014" name="PLoS Genet.">
        <title>Phylogenetically driven sequencing of extremely halophilic archaea reveals strategies for static and dynamic osmo-response.</title>
        <authorList>
            <person name="Becker E.A."/>
            <person name="Seitzer P.M."/>
            <person name="Tritt A."/>
            <person name="Larsen D."/>
            <person name="Krusor M."/>
            <person name="Yao A.I."/>
            <person name="Wu D."/>
            <person name="Madern D."/>
            <person name="Eisen J.A."/>
            <person name="Darling A.E."/>
            <person name="Facciotti M.T."/>
        </authorList>
    </citation>
    <scope>NUCLEOTIDE SEQUENCE [LARGE SCALE GENOMIC DNA]</scope>
    <source>
        <strain evidence="3 4">DSM 1137</strain>
    </source>
</reference>
<dbReference type="Proteomes" id="UP000011514">
    <property type="component" value="Unassembled WGS sequence"/>
</dbReference>
<dbReference type="RefSeq" id="WP_004050167.1">
    <property type="nucleotide sequence ID" value="NZ_AOJE01000069.1"/>
</dbReference>
<evidence type="ECO:0000256" key="2">
    <source>
        <dbReference type="SAM" id="Phobius"/>
    </source>
</evidence>
<name>M0DNZ4_9EURY</name>
<dbReference type="EMBL" id="AOJE01000069">
    <property type="protein sequence ID" value="ELZ36518.1"/>
    <property type="molecule type" value="Genomic_DNA"/>
</dbReference>
<feature type="transmembrane region" description="Helical" evidence="2">
    <location>
        <begin position="12"/>
        <end position="34"/>
    </location>
</feature>
<keyword evidence="4" id="KW-1185">Reference proteome</keyword>
<keyword evidence="2" id="KW-0472">Membrane</keyword>
<dbReference type="OrthoDB" id="319655at2157"/>
<keyword evidence="2" id="KW-0812">Transmembrane</keyword>
<protein>
    <submittedName>
        <fullName evidence="3">Uncharacterized protein</fullName>
    </submittedName>
</protein>
<proteinExistence type="predicted"/>
<feature type="region of interest" description="Disordered" evidence="1">
    <location>
        <begin position="38"/>
        <end position="62"/>
    </location>
</feature>
<evidence type="ECO:0000313" key="4">
    <source>
        <dbReference type="Proteomes" id="UP000011514"/>
    </source>
</evidence>
<organism evidence="3 4">
    <name type="scientific">Halorubrum saccharovorum DSM 1137</name>
    <dbReference type="NCBI Taxonomy" id="1227484"/>
    <lineage>
        <taxon>Archaea</taxon>
        <taxon>Methanobacteriati</taxon>
        <taxon>Methanobacteriota</taxon>
        <taxon>Stenosarchaea group</taxon>
        <taxon>Halobacteria</taxon>
        <taxon>Halobacteriales</taxon>
        <taxon>Haloferacaceae</taxon>
        <taxon>Halorubrum</taxon>
    </lineage>
</organism>
<gene>
    <name evidence="3" type="ORF">C471_14405</name>
</gene>
<dbReference type="STRING" id="1227484.C471_14405"/>
<sequence>MFGVPTGDFLIGIGFAIAGVGSWVVGLGVAYLLYRRWRGDGPRGDGGDGTGGTGDDEPRPEN</sequence>
<dbReference type="AlphaFoldDB" id="M0DNZ4"/>
<keyword evidence="2" id="KW-1133">Transmembrane helix</keyword>
<evidence type="ECO:0000313" key="3">
    <source>
        <dbReference type="EMBL" id="ELZ36518.1"/>
    </source>
</evidence>
<evidence type="ECO:0000256" key="1">
    <source>
        <dbReference type="SAM" id="MobiDB-lite"/>
    </source>
</evidence>
<comment type="caution">
    <text evidence="3">The sequence shown here is derived from an EMBL/GenBank/DDBJ whole genome shotgun (WGS) entry which is preliminary data.</text>
</comment>